<proteinExistence type="predicted"/>
<comment type="caution">
    <text evidence="3">The sequence shown here is derived from an EMBL/GenBank/DDBJ whole genome shotgun (WGS) entry which is preliminary data.</text>
</comment>
<protein>
    <recommendedName>
        <fullName evidence="5">SIMPL domain-containing protein</fullName>
    </recommendedName>
</protein>
<dbReference type="RefSeq" id="WP_101521975.1">
    <property type="nucleotide sequence ID" value="NZ_PKLZ01000009.1"/>
</dbReference>
<evidence type="ECO:0000313" key="4">
    <source>
        <dbReference type="Proteomes" id="UP000234845"/>
    </source>
</evidence>
<dbReference type="PANTHER" id="PTHR34387">
    <property type="entry name" value="SLR1258 PROTEIN"/>
    <property type="match status" value="1"/>
</dbReference>
<dbReference type="Proteomes" id="UP000234845">
    <property type="component" value="Unassembled WGS sequence"/>
</dbReference>
<dbReference type="Gene3D" id="3.30.70.2970">
    <property type="entry name" value="Protein of unknown function (DUF541), domain 2"/>
    <property type="match status" value="1"/>
</dbReference>
<organism evidence="3 4">
    <name type="scientific">Kineobactrum sediminis</name>
    <dbReference type="NCBI Taxonomy" id="1905677"/>
    <lineage>
        <taxon>Bacteria</taxon>
        <taxon>Pseudomonadati</taxon>
        <taxon>Pseudomonadota</taxon>
        <taxon>Gammaproteobacteria</taxon>
        <taxon>Cellvibrionales</taxon>
        <taxon>Halieaceae</taxon>
        <taxon>Kineobactrum</taxon>
    </lineage>
</organism>
<feature type="chain" id="PRO_5014937533" description="SIMPL domain-containing protein" evidence="2">
    <location>
        <begin position="30"/>
        <end position="251"/>
    </location>
</feature>
<dbReference type="OrthoDB" id="9813144at2"/>
<evidence type="ECO:0000313" key="3">
    <source>
        <dbReference type="EMBL" id="PLW82040.1"/>
    </source>
</evidence>
<evidence type="ECO:0000256" key="2">
    <source>
        <dbReference type="SAM" id="SignalP"/>
    </source>
</evidence>
<evidence type="ECO:0000256" key="1">
    <source>
        <dbReference type="SAM" id="MobiDB-lite"/>
    </source>
</evidence>
<dbReference type="InterPro" id="IPR007497">
    <property type="entry name" value="SIMPL/DUF541"/>
</dbReference>
<dbReference type="EMBL" id="PKLZ01000009">
    <property type="protein sequence ID" value="PLW82040.1"/>
    <property type="molecule type" value="Genomic_DNA"/>
</dbReference>
<dbReference type="InterPro" id="IPR052022">
    <property type="entry name" value="26kDa_periplasmic_antigen"/>
</dbReference>
<keyword evidence="2" id="KW-0732">Signal</keyword>
<feature type="signal peptide" evidence="2">
    <location>
        <begin position="1"/>
        <end position="29"/>
    </location>
</feature>
<dbReference type="Pfam" id="PF04402">
    <property type="entry name" value="SIMPL"/>
    <property type="match status" value="1"/>
</dbReference>
<accession>A0A2N5Y0X2</accession>
<feature type="region of interest" description="Disordered" evidence="1">
    <location>
        <begin position="103"/>
        <end position="123"/>
    </location>
</feature>
<name>A0A2N5Y0X2_9GAMM</name>
<dbReference type="AlphaFoldDB" id="A0A2N5Y0X2"/>
<sequence length="251" mass="26983">MKLIHVLTKLWPQAGLLFLLALCTGAAMAQATDVNTPYPQVRVMGEGTASLAPDLALLELTVTREADTASEALSANSTAMQEVLRAMREEGIAERDLQTAQFSIQPRYHHSPRKPSGEQEPPQIVGYRVSNTLSVRVRNIDRVGAILDRSVALGVNEGGNIQFGNDDPTAALAQARTEAVTDAINRAETLTAAAGVKLGKILEISEQSLQPRPMPMARAEMMRSVADTAVPVAGGENTYRVQVNMVLAIEQ</sequence>
<keyword evidence="4" id="KW-1185">Reference proteome</keyword>
<dbReference type="GO" id="GO:0006974">
    <property type="term" value="P:DNA damage response"/>
    <property type="evidence" value="ECO:0007669"/>
    <property type="project" value="TreeGrafter"/>
</dbReference>
<dbReference type="Gene3D" id="3.30.110.170">
    <property type="entry name" value="Protein of unknown function (DUF541), domain 1"/>
    <property type="match status" value="1"/>
</dbReference>
<evidence type="ECO:0008006" key="5">
    <source>
        <dbReference type="Google" id="ProtNLM"/>
    </source>
</evidence>
<reference evidence="4" key="1">
    <citation type="submission" date="2017-11" db="EMBL/GenBank/DDBJ databases">
        <title>The draft genome sequence of Chromatocurvus sp. F02.</title>
        <authorList>
            <person name="Du Z.-J."/>
            <person name="Chang Y.-Q."/>
        </authorList>
    </citation>
    <scope>NUCLEOTIDE SEQUENCE [LARGE SCALE GENOMIC DNA]</scope>
    <source>
        <strain evidence="4">F02</strain>
    </source>
</reference>
<gene>
    <name evidence="3" type="ORF">CWI75_13235</name>
</gene>
<dbReference type="PANTHER" id="PTHR34387:SF2">
    <property type="entry name" value="SLR1258 PROTEIN"/>
    <property type="match status" value="1"/>
</dbReference>